<dbReference type="EMBL" id="JAMKFB020000025">
    <property type="protein sequence ID" value="KAL0154727.1"/>
    <property type="molecule type" value="Genomic_DNA"/>
</dbReference>
<dbReference type="InterPro" id="IPR037231">
    <property type="entry name" value="NAP-like_sf"/>
</dbReference>
<feature type="non-terminal residue" evidence="2">
    <location>
        <position position="50"/>
    </location>
</feature>
<proteinExistence type="inferred from homology"/>
<dbReference type="SUPFAM" id="SSF143113">
    <property type="entry name" value="NAP-like"/>
    <property type="match status" value="1"/>
</dbReference>
<evidence type="ECO:0000313" key="3">
    <source>
        <dbReference type="Proteomes" id="UP001529510"/>
    </source>
</evidence>
<reference evidence="2 3" key="1">
    <citation type="submission" date="2024-05" db="EMBL/GenBank/DDBJ databases">
        <title>Genome sequencing and assembly of Indian major carp, Cirrhinus mrigala (Hamilton, 1822).</title>
        <authorList>
            <person name="Mohindra V."/>
            <person name="Chowdhury L.M."/>
            <person name="Lal K."/>
            <person name="Jena J.K."/>
        </authorList>
    </citation>
    <scope>NUCLEOTIDE SEQUENCE [LARGE SCALE GENOMIC DNA]</scope>
    <source>
        <strain evidence="2">CM1030</strain>
        <tissue evidence="2">Blood</tissue>
    </source>
</reference>
<dbReference type="InterPro" id="IPR002164">
    <property type="entry name" value="NAP_family"/>
</dbReference>
<dbReference type="AlphaFoldDB" id="A0ABD0MXM1"/>
<gene>
    <name evidence="2" type="ORF">M9458_048990</name>
</gene>
<evidence type="ECO:0000313" key="2">
    <source>
        <dbReference type="EMBL" id="KAL0154727.1"/>
    </source>
</evidence>
<protein>
    <submittedName>
        <fullName evidence="2">Uncharacterized protein</fullName>
    </submittedName>
</protein>
<sequence>MLIVSVSVQDEDLDFTLATDFEIGHFFRERVIPRAVLYFTGEALEDDESV</sequence>
<comment type="similarity">
    <text evidence="1">Belongs to the nucleosome assembly protein (NAP) family.</text>
</comment>
<dbReference type="Pfam" id="PF00956">
    <property type="entry name" value="NAP"/>
    <property type="match status" value="1"/>
</dbReference>
<comment type="caution">
    <text evidence="2">The sequence shown here is derived from an EMBL/GenBank/DDBJ whole genome shotgun (WGS) entry which is preliminary data.</text>
</comment>
<keyword evidence="3" id="KW-1185">Reference proteome</keyword>
<evidence type="ECO:0000256" key="1">
    <source>
        <dbReference type="ARBA" id="ARBA00009947"/>
    </source>
</evidence>
<accession>A0ABD0MXM1</accession>
<organism evidence="2 3">
    <name type="scientific">Cirrhinus mrigala</name>
    <name type="common">Mrigala</name>
    <dbReference type="NCBI Taxonomy" id="683832"/>
    <lineage>
        <taxon>Eukaryota</taxon>
        <taxon>Metazoa</taxon>
        <taxon>Chordata</taxon>
        <taxon>Craniata</taxon>
        <taxon>Vertebrata</taxon>
        <taxon>Euteleostomi</taxon>
        <taxon>Actinopterygii</taxon>
        <taxon>Neopterygii</taxon>
        <taxon>Teleostei</taxon>
        <taxon>Ostariophysi</taxon>
        <taxon>Cypriniformes</taxon>
        <taxon>Cyprinidae</taxon>
        <taxon>Labeoninae</taxon>
        <taxon>Labeonini</taxon>
        <taxon>Cirrhinus</taxon>
    </lineage>
</organism>
<name>A0ABD0MXM1_CIRMR</name>
<dbReference type="Gene3D" id="3.30.1120.90">
    <property type="entry name" value="Nucleosome assembly protein"/>
    <property type="match status" value="1"/>
</dbReference>
<dbReference type="Proteomes" id="UP001529510">
    <property type="component" value="Unassembled WGS sequence"/>
</dbReference>